<sequence>MEDSGPINLRPYVDKPDRYYGTQQENPLAWIRNLKILKNGLQLGDHGRKPPTYLTSSAPSAYSYESGPASSVNTMDRLAEDFTKALKIHMANLNPVGQQQQQGYEVRGPRREVEGVKCYACNEYGHIGRNCPNRRGEYCGDYRAEYSEPSNYQQQPGKGRGQ</sequence>
<keyword evidence="1" id="KW-0862">Zinc</keyword>
<dbReference type="Gene3D" id="4.10.60.10">
    <property type="entry name" value="Zinc finger, CCHC-type"/>
    <property type="match status" value="1"/>
</dbReference>
<dbReference type="PROSITE" id="PS50158">
    <property type="entry name" value="ZF_CCHC"/>
    <property type="match status" value="1"/>
</dbReference>
<feature type="domain" description="CCHC-type" evidence="2">
    <location>
        <begin position="117"/>
        <end position="133"/>
    </location>
</feature>
<comment type="caution">
    <text evidence="3">The sequence shown here is derived from an EMBL/GenBank/DDBJ whole genome shotgun (WGS) entry which is preliminary data.</text>
</comment>
<evidence type="ECO:0000313" key="3">
    <source>
        <dbReference type="EMBL" id="ORZ17365.1"/>
    </source>
</evidence>
<dbReference type="GO" id="GO:0003676">
    <property type="term" value="F:nucleic acid binding"/>
    <property type="evidence" value="ECO:0007669"/>
    <property type="project" value="InterPro"/>
</dbReference>
<evidence type="ECO:0000256" key="1">
    <source>
        <dbReference type="PROSITE-ProRule" id="PRU00047"/>
    </source>
</evidence>
<keyword evidence="1" id="KW-0479">Metal-binding</keyword>
<dbReference type="SUPFAM" id="SSF57756">
    <property type="entry name" value="Retrovirus zinc finger-like domains"/>
    <property type="match status" value="1"/>
</dbReference>
<dbReference type="EMBL" id="MCGE01000010">
    <property type="protein sequence ID" value="ORZ17365.1"/>
    <property type="molecule type" value="Genomic_DNA"/>
</dbReference>
<protein>
    <recommendedName>
        <fullName evidence="2">CCHC-type domain-containing protein</fullName>
    </recommendedName>
</protein>
<dbReference type="InterPro" id="IPR001878">
    <property type="entry name" value="Znf_CCHC"/>
</dbReference>
<organism evidence="3 4">
    <name type="scientific">Absidia repens</name>
    <dbReference type="NCBI Taxonomy" id="90262"/>
    <lineage>
        <taxon>Eukaryota</taxon>
        <taxon>Fungi</taxon>
        <taxon>Fungi incertae sedis</taxon>
        <taxon>Mucoromycota</taxon>
        <taxon>Mucoromycotina</taxon>
        <taxon>Mucoromycetes</taxon>
        <taxon>Mucorales</taxon>
        <taxon>Cunninghamellaceae</taxon>
        <taxon>Absidia</taxon>
    </lineage>
</organism>
<name>A0A1X2IIY2_9FUNG</name>
<evidence type="ECO:0000259" key="2">
    <source>
        <dbReference type="PROSITE" id="PS50158"/>
    </source>
</evidence>
<keyword evidence="1" id="KW-0863">Zinc-finger</keyword>
<dbReference type="Proteomes" id="UP000193560">
    <property type="component" value="Unassembled WGS sequence"/>
</dbReference>
<dbReference type="Pfam" id="PF00098">
    <property type="entry name" value="zf-CCHC"/>
    <property type="match status" value="1"/>
</dbReference>
<dbReference type="SMART" id="SM00343">
    <property type="entry name" value="ZnF_C2HC"/>
    <property type="match status" value="1"/>
</dbReference>
<evidence type="ECO:0000313" key="4">
    <source>
        <dbReference type="Proteomes" id="UP000193560"/>
    </source>
</evidence>
<reference evidence="3 4" key="1">
    <citation type="submission" date="2016-07" db="EMBL/GenBank/DDBJ databases">
        <title>Pervasive Adenine N6-methylation of Active Genes in Fungi.</title>
        <authorList>
            <consortium name="DOE Joint Genome Institute"/>
            <person name="Mondo S.J."/>
            <person name="Dannebaum R.O."/>
            <person name="Kuo R.C."/>
            <person name="Labutti K."/>
            <person name="Haridas S."/>
            <person name="Kuo A."/>
            <person name="Salamov A."/>
            <person name="Ahrendt S.R."/>
            <person name="Lipzen A."/>
            <person name="Sullivan W."/>
            <person name="Andreopoulos W.B."/>
            <person name="Clum A."/>
            <person name="Lindquist E."/>
            <person name="Daum C."/>
            <person name="Ramamoorthy G.K."/>
            <person name="Gryganskyi A."/>
            <person name="Culley D."/>
            <person name="Magnuson J.K."/>
            <person name="James T.Y."/>
            <person name="O'Malley M.A."/>
            <person name="Stajich J.E."/>
            <person name="Spatafora J.W."/>
            <person name="Visel A."/>
            <person name="Grigoriev I.V."/>
        </authorList>
    </citation>
    <scope>NUCLEOTIDE SEQUENCE [LARGE SCALE GENOMIC DNA]</scope>
    <source>
        <strain evidence="3 4">NRRL 1336</strain>
    </source>
</reference>
<dbReference type="AlphaFoldDB" id="A0A1X2IIY2"/>
<dbReference type="GO" id="GO:0008270">
    <property type="term" value="F:zinc ion binding"/>
    <property type="evidence" value="ECO:0007669"/>
    <property type="project" value="UniProtKB-KW"/>
</dbReference>
<dbReference type="OrthoDB" id="3863715at2759"/>
<keyword evidence="4" id="KW-1185">Reference proteome</keyword>
<accession>A0A1X2IIY2</accession>
<gene>
    <name evidence="3" type="ORF">BCR42DRAFT_392141</name>
</gene>
<proteinExistence type="predicted"/>
<dbReference type="InterPro" id="IPR036875">
    <property type="entry name" value="Znf_CCHC_sf"/>
</dbReference>